<evidence type="ECO:0000256" key="3">
    <source>
        <dbReference type="ARBA" id="ARBA00005119"/>
    </source>
</evidence>
<dbReference type="RefSeq" id="WP_307222569.1">
    <property type="nucleotide sequence ID" value="NZ_CP116940.1"/>
</dbReference>
<dbReference type="PANTHER" id="PTHR46382:SF1">
    <property type="entry name" value="PHOSPHATIDATE CYTIDYLYLTRANSFERASE"/>
    <property type="match status" value="1"/>
</dbReference>
<keyword evidence="16" id="KW-0594">Phospholipid biosynthesis</keyword>
<evidence type="ECO:0000256" key="2">
    <source>
        <dbReference type="ARBA" id="ARBA00004651"/>
    </source>
</evidence>
<name>A0ABT9Y488_9FIRM</name>
<keyword evidence="21" id="KW-1185">Reference proteome</keyword>
<dbReference type="GO" id="GO:0004605">
    <property type="term" value="F:phosphatidate cytidylyltransferase activity"/>
    <property type="evidence" value="ECO:0007669"/>
    <property type="project" value="UniProtKB-EC"/>
</dbReference>
<dbReference type="EMBL" id="JAUSUE010000002">
    <property type="protein sequence ID" value="MDQ0202643.1"/>
    <property type="molecule type" value="Genomic_DNA"/>
</dbReference>
<feature type="transmembrane region" description="Helical" evidence="19">
    <location>
        <begin position="144"/>
        <end position="169"/>
    </location>
</feature>
<keyword evidence="12 18" id="KW-0548">Nucleotidyltransferase</keyword>
<evidence type="ECO:0000313" key="20">
    <source>
        <dbReference type="EMBL" id="MDQ0202643.1"/>
    </source>
</evidence>
<keyword evidence="15 19" id="KW-0472">Membrane</keyword>
<evidence type="ECO:0000313" key="21">
    <source>
        <dbReference type="Proteomes" id="UP001239167"/>
    </source>
</evidence>
<comment type="pathway">
    <text evidence="3 18">Phospholipid metabolism; CDP-diacylglycerol biosynthesis; CDP-diacylglycerol from sn-glycerol 3-phosphate: step 3/3.</text>
</comment>
<evidence type="ECO:0000256" key="1">
    <source>
        <dbReference type="ARBA" id="ARBA00001698"/>
    </source>
</evidence>
<comment type="pathway">
    <text evidence="4">Lipid metabolism.</text>
</comment>
<reference evidence="20 21" key="1">
    <citation type="submission" date="2023-07" db="EMBL/GenBank/DDBJ databases">
        <title>Genomic Encyclopedia of Type Strains, Phase IV (KMG-IV): sequencing the most valuable type-strain genomes for metagenomic binning, comparative biology and taxonomic classification.</title>
        <authorList>
            <person name="Goeker M."/>
        </authorList>
    </citation>
    <scope>NUCLEOTIDE SEQUENCE [LARGE SCALE GENOMIC DNA]</scope>
    <source>
        <strain evidence="20 21">DSM 16980</strain>
    </source>
</reference>
<comment type="subcellular location">
    <subcellularLocation>
        <location evidence="2">Cell membrane</location>
        <topology evidence="2">Multi-pass membrane protein</topology>
    </subcellularLocation>
</comment>
<dbReference type="PANTHER" id="PTHR46382">
    <property type="entry name" value="PHOSPHATIDATE CYTIDYLYLTRANSFERASE"/>
    <property type="match status" value="1"/>
</dbReference>
<accession>A0ABT9Y488</accession>
<keyword evidence="17" id="KW-1208">Phospholipid metabolism</keyword>
<dbReference type="Pfam" id="PF01148">
    <property type="entry name" value="CTP_transf_1"/>
    <property type="match status" value="1"/>
</dbReference>
<dbReference type="InterPro" id="IPR000374">
    <property type="entry name" value="PC_trans"/>
</dbReference>
<evidence type="ECO:0000256" key="19">
    <source>
        <dbReference type="SAM" id="Phobius"/>
    </source>
</evidence>
<keyword evidence="14" id="KW-0443">Lipid metabolism</keyword>
<protein>
    <recommendedName>
        <fullName evidence="7 18">Phosphatidate cytidylyltransferase</fullName>
        <ecNumber evidence="6 18">2.7.7.41</ecNumber>
    </recommendedName>
</protein>
<feature type="transmembrane region" description="Helical" evidence="19">
    <location>
        <begin position="258"/>
        <end position="276"/>
    </location>
</feature>
<evidence type="ECO:0000256" key="15">
    <source>
        <dbReference type="ARBA" id="ARBA00023136"/>
    </source>
</evidence>
<keyword evidence="13 19" id="KW-1133">Transmembrane helix</keyword>
<proteinExistence type="inferred from homology"/>
<keyword evidence="9" id="KW-0444">Lipid biosynthesis</keyword>
<keyword evidence="10 18" id="KW-0808">Transferase</keyword>
<evidence type="ECO:0000256" key="4">
    <source>
        <dbReference type="ARBA" id="ARBA00005189"/>
    </source>
</evidence>
<organism evidence="20 21">
    <name type="scientific">Pectinatus haikarae</name>
    <dbReference type="NCBI Taxonomy" id="349096"/>
    <lineage>
        <taxon>Bacteria</taxon>
        <taxon>Bacillati</taxon>
        <taxon>Bacillota</taxon>
        <taxon>Negativicutes</taxon>
        <taxon>Selenomonadales</taxon>
        <taxon>Selenomonadaceae</taxon>
        <taxon>Pectinatus</taxon>
    </lineage>
</organism>
<comment type="catalytic activity">
    <reaction evidence="1 18">
        <text>a 1,2-diacyl-sn-glycero-3-phosphate + CTP + H(+) = a CDP-1,2-diacyl-sn-glycerol + diphosphate</text>
        <dbReference type="Rhea" id="RHEA:16229"/>
        <dbReference type="ChEBI" id="CHEBI:15378"/>
        <dbReference type="ChEBI" id="CHEBI:33019"/>
        <dbReference type="ChEBI" id="CHEBI:37563"/>
        <dbReference type="ChEBI" id="CHEBI:58332"/>
        <dbReference type="ChEBI" id="CHEBI:58608"/>
        <dbReference type="EC" id="2.7.7.41"/>
    </reaction>
</comment>
<evidence type="ECO:0000256" key="18">
    <source>
        <dbReference type="RuleBase" id="RU003938"/>
    </source>
</evidence>
<evidence type="ECO:0000256" key="11">
    <source>
        <dbReference type="ARBA" id="ARBA00022692"/>
    </source>
</evidence>
<evidence type="ECO:0000256" key="6">
    <source>
        <dbReference type="ARBA" id="ARBA00012487"/>
    </source>
</evidence>
<comment type="similarity">
    <text evidence="5 18">Belongs to the CDS family.</text>
</comment>
<feature type="transmembrane region" description="Helical" evidence="19">
    <location>
        <begin position="50"/>
        <end position="72"/>
    </location>
</feature>
<evidence type="ECO:0000256" key="10">
    <source>
        <dbReference type="ARBA" id="ARBA00022679"/>
    </source>
</evidence>
<evidence type="ECO:0000256" key="16">
    <source>
        <dbReference type="ARBA" id="ARBA00023209"/>
    </source>
</evidence>
<evidence type="ECO:0000256" key="8">
    <source>
        <dbReference type="ARBA" id="ARBA00022475"/>
    </source>
</evidence>
<comment type="caution">
    <text evidence="20">The sequence shown here is derived from an EMBL/GenBank/DDBJ whole genome shotgun (WGS) entry which is preliminary data.</text>
</comment>
<dbReference type="Proteomes" id="UP001239167">
    <property type="component" value="Unassembled WGS sequence"/>
</dbReference>
<feature type="transmembrane region" description="Helical" evidence="19">
    <location>
        <begin position="181"/>
        <end position="202"/>
    </location>
</feature>
<gene>
    <name evidence="20" type="ORF">J2S01_000336</name>
</gene>
<evidence type="ECO:0000256" key="13">
    <source>
        <dbReference type="ARBA" id="ARBA00022989"/>
    </source>
</evidence>
<evidence type="ECO:0000256" key="9">
    <source>
        <dbReference type="ARBA" id="ARBA00022516"/>
    </source>
</evidence>
<evidence type="ECO:0000256" key="14">
    <source>
        <dbReference type="ARBA" id="ARBA00023098"/>
    </source>
</evidence>
<keyword evidence="11 18" id="KW-0812">Transmembrane</keyword>
<dbReference type="PROSITE" id="PS01315">
    <property type="entry name" value="CDS"/>
    <property type="match status" value="1"/>
</dbReference>
<evidence type="ECO:0000256" key="5">
    <source>
        <dbReference type="ARBA" id="ARBA00010185"/>
    </source>
</evidence>
<keyword evidence="8" id="KW-1003">Cell membrane</keyword>
<feature type="transmembrane region" description="Helical" evidence="19">
    <location>
        <begin position="78"/>
        <end position="96"/>
    </location>
</feature>
<dbReference type="EC" id="2.7.7.41" evidence="6 18"/>
<evidence type="ECO:0000256" key="12">
    <source>
        <dbReference type="ARBA" id="ARBA00022695"/>
    </source>
</evidence>
<feature type="transmembrane region" description="Helical" evidence="19">
    <location>
        <begin position="103"/>
        <end position="124"/>
    </location>
</feature>
<evidence type="ECO:0000256" key="7">
    <source>
        <dbReference type="ARBA" id="ARBA00019373"/>
    </source>
</evidence>
<sequence length="281" mass="30791">MGTRIISGIIGIAAAFMIIMYGGFIYMFCVTALAVLAWQEYVRAFAEKNIMLPLWLGTAAVISLVLSGSGGINEHISFFMPAAALVMTVFLFRMVFCYEKFSPLASGIGFTGVFYIGSGFHYIMQLRLGFTGHLLAAGGIDIGLYLIWLTLIGTWASDTFAYFIGFFLGKHKLCPLISPKKTIEGFVGGLIGTVAAVSLAGWYAGFPLWSMCFLGVLVAVVATLGDLVESIFKRYTGIKDSGNLIPGHGGVLDRFDSLIFTAPLVYYFYIFFYKYLLQQIQ</sequence>
<evidence type="ECO:0000256" key="17">
    <source>
        <dbReference type="ARBA" id="ARBA00023264"/>
    </source>
</evidence>
<feature type="transmembrane region" description="Helical" evidence="19">
    <location>
        <begin position="6"/>
        <end position="38"/>
    </location>
</feature>